<sequence length="35" mass="3743">MESSTLLDYANIPTTTSVHPHNLPAARKPAHASIT</sequence>
<keyword evidence="3" id="KW-1185">Reference proteome</keyword>
<evidence type="ECO:0000313" key="3">
    <source>
        <dbReference type="Proteomes" id="UP000191342"/>
    </source>
</evidence>
<feature type="non-terminal residue" evidence="2">
    <location>
        <position position="35"/>
    </location>
</feature>
<feature type="compositionally biased region" description="Polar residues" evidence="1">
    <location>
        <begin position="1"/>
        <end position="19"/>
    </location>
</feature>
<feature type="region of interest" description="Disordered" evidence="1">
    <location>
        <begin position="1"/>
        <end position="35"/>
    </location>
</feature>
<name>A0A1V6RZ69_9EURO</name>
<dbReference type="OrthoDB" id="10451122at2759"/>
<evidence type="ECO:0000256" key="1">
    <source>
        <dbReference type="SAM" id="MobiDB-lite"/>
    </source>
</evidence>
<dbReference type="Proteomes" id="UP000191342">
    <property type="component" value="Unassembled WGS sequence"/>
</dbReference>
<organism evidence="2 3">
    <name type="scientific">Penicillium flavigenum</name>
    <dbReference type="NCBI Taxonomy" id="254877"/>
    <lineage>
        <taxon>Eukaryota</taxon>
        <taxon>Fungi</taxon>
        <taxon>Dikarya</taxon>
        <taxon>Ascomycota</taxon>
        <taxon>Pezizomycotina</taxon>
        <taxon>Eurotiomycetes</taxon>
        <taxon>Eurotiomycetidae</taxon>
        <taxon>Eurotiales</taxon>
        <taxon>Aspergillaceae</taxon>
        <taxon>Penicillium</taxon>
    </lineage>
</organism>
<evidence type="ECO:0000313" key="2">
    <source>
        <dbReference type="EMBL" id="OQE06723.1"/>
    </source>
</evidence>
<dbReference type="EMBL" id="MLQL01000195">
    <property type="protein sequence ID" value="OQE06723.1"/>
    <property type="molecule type" value="Genomic_DNA"/>
</dbReference>
<reference evidence="3" key="1">
    <citation type="journal article" date="2017" name="Nat. Microbiol.">
        <title>Global analysis of biosynthetic gene clusters reveals vast potential of secondary metabolite production in Penicillium species.</title>
        <authorList>
            <person name="Nielsen J.C."/>
            <person name="Grijseels S."/>
            <person name="Prigent S."/>
            <person name="Ji B."/>
            <person name="Dainat J."/>
            <person name="Nielsen K.F."/>
            <person name="Frisvad J.C."/>
            <person name="Workman M."/>
            <person name="Nielsen J."/>
        </authorList>
    </citation>
    <scope>NUCLEOTIDE SEQUENCE [LARGE SCALE GENOMIC DNA]</scope>
    <source>
        <strain evidence="3">IBT 14082</strain>
    </source>
</reference>
<protein>
    <submittedName>
        <fullName evidence="2">Uncharacterized protein</fullName>
    </submittedName>
</protein>
<proteinExistence type="predicted"/>
<dbReference type="AlphaFoldDB" id="A0A1V6RZ69"/>
<gene>
    <name evidence="2" type="ORF">PENFLA_c195G07210</name>
</gene>
<accession>A0A1V6RZ69</accession>
<comment type="caution">
    <text evidence="2">The sequence shown here is derived from an EMBL/GenBank/DDBJ whole genome shotgun (WGS) entry which is preliminary data.</text>
</comment>